<evidence type="ECO:0000256" key="1">
    <source>
        <dbReference type="SAM" id="Coils"/>
    </source>
</evidence>
<keyword evidence="4" id="KW-1185">Reference proteome</keyword>
<feature type="transmembrane region" description="Helical" evidence="2">
    <location>
        <begin position="6"/>
        <end position="25"/>
    </location>
</feature>
<feature type="coiled-coil region" evidence="1">
    <location>
        <begin position="63"/>
        <end position="118"/>
    </location>
</feature>
<proteinExistence type="predicted"/>
<dbReference type="AlphaFoldDB" id="H8KPR2"/>
<evidence type="ECO:0000313" key="3">
    <source>
        <dbReference type="EMBL" id="AFD05960.1"/>
    </source>
</evidence>
<keyword evidence="1" id="KW-0175">Coiled coil</keyword>
<dbReference type="Proteomes" id="UP000007590">
    <property type="component" value="Chromosome"/>
</dbReference>
<keyword evidence="2" id="KW-1133">Transmembrane helix</keyword>
<name>H8KPR2_SOLCM</name>
<protein>
    <submittedName>
        <fullName evidence="3">Uncharacterized protein</fullName>
    </submittedName>
</protein>
<dbReference type="RefSeq" id="WP_014679188.1">
    <property type="nucleotide sequence ID" value="NC_017770.1"/>
</dbReference>
<accession>H8KPR2</accession>
<dbReference type="HOGENOM" id="CLU_1947400_0_0_10"/>
<keyword evidence="2" id="KW-0812">Transmembrane</keyword>
<dbReference type="STRING" id="929556.Solca_0845"/>
<organism evidence="3 4">
    <name type="scientific">Solitalea canadensis (strain ATCC 29591 / DSM 3403 / JCM 21819 / LMG 8368 / NBRC 15130 / NCIMB 12057 / USAM 9D)</name>
    <name type="common">Flexibacter canadensis</name>
    <dbReference type="NCBI Taxonomy" id="929556"/>
    <lineage>
        <taxon>Bacteria</taxon>
        <taxon>Pseudomonadati</taxon>
        <taxon>Bacteroidota</taxon>
        <taxon>Sphingobacteriia</taxon>
        <taxon>Sphingobacteriales</taxon>
        <taxon>Sphingobacteriaceae</taxon>
        <taxon>Solitalea</taxon>
    </lineage>
</organism>
<dbReference type="KEGG" id="scn:Solca_0845"/>
<sequence>MNWIELVVGIFGGGTISSIFTAIFYQQKNKADARKASAEADGVVIENYQKFVIDLQKQREEDKKLSDERIKSLEDQLKDVLEREKEYLKQITLFLEERKSLSDRISYLEKENKILKEKIVKGFSDGEKH</sequence>
<evidence type="ECO:0000256" key="2">
    <source>
        <dbReference type="SAM" id="Phobius"/>
    </source>
</evidence>
<reference evidence="3" key="1">
    <citation type="submission" date="2012-02" db="EMBL/GenBank/DDBJ databases">
        <title>The complete genome of Solitalea canadensis DSM 3403.</title>
        <authorList>
            <consortium name="US DOE Joint Genome Institute (JGI-PGF)"/>
            <person name="Lucas S."/>
            <person name="Copeland A."/>
            <person name="Lapidus A."/>
            <person name="Glavina del Rio T."/>
            <person name="Dalin E."/>
            <person name="Tice H."/>
            <person name="Bruce D."/>
            <person name="Goodwin L."/>
            <person name="Pitluck S."/>
            <person name="Peters L."/>
            <person name="Ovchinnikova G."/>
            <person name="Lu M."/>
            <person name="Kyrpides N."/>
            <person name="Mavromatis K."/>
            <person name="Ivanova N."/>
            <person name="Brettin T."/>
            <person name="Detter J.C."/>
            <person name="Han C."/>
            <person name="Larimer F."/>
            <person name="Land M."/>
            <person name="Hauser L."/>
            <person name="Markowitz V."/>
            <person name="Cheng J.-F."/>
            <person name="Hugenholtz P."/>
            <person name="Woyke T."/>
            <person name="Wu D."/>
            <person name="Spring S."/>
            <person name="Schroeder M."/>
            <person name="Kopitz M."/>
            <person name="Brambilla E."/>
            <person name="Klenk H.-P."/>
            <person name="Eisen J.A."/>
        </authorList>
    </citation>
    <scope>NUCLEOTIDE SEQUENCE</scope>
    <source>
        <strain evidence="3">DSM 3403</strain>
    </source>
</reference>
<keyword evidence="2" id="KW-0472">Membrane</keyword>
<dbReference type="EMBL" id="CP003349">
    <property type="protein sequence ID" value="AFD05960.1"/>
    <property type="molecule type" value="Genomic_DNA"/>
</dbReference>
<gene>
    <name evidence="3" type="ordered locus">Solca_0845</name>
</gene>
<evidence type="ECO:0000313" key="4">
    <source>
        <dbReference type="Proteomes" id="UP000007590"/>
    </source>
</evidence>